<evidence type="ECO:0000256" key="1">
    <source>
        <dbReference type="PROSITE-ProRule" id="PRU00409"/>
    </source>
</evidence>
<evidence type="ECO:0000313" key="4">
    <source>
        <dbReference type="Proteomes" id="UP000419743"/>
    </source>
</evidence>
<feature type="domain" description="ATP-grasp" evidence="2">
    <location>
        <begin position="123"/>
        <end position="326"/>
    </location>
</feature>
<proteinExistence type="predicted"/>
<dbReference type="GO" id="GO:0046872">
    <property type="term" value="F:metal ion binding"/>
    <property type="evidence" value="ECO:0007669"/>
    <property type="project" value="InterPro"/>
</dbReference>
<evidence type="ECO:0000259" key="2">
    <source>
        <dbReference type="PROSITE" id="PS50975"/>
    </source>
</evidence>
<dbReference type="Gene3D" id="3.30.1490.20">
    <property type="entry name" value="ATP-grasp fold, A domain"/>
    <property type="match status" value="1"/>
</dbReference>
<keyword evidence="3" id="KW-0436">Ligase</keyword>
<dbReference type="InterPro" id="IPR011761">
    <property type="entry name" value="ATP-grasp"/>
</dbReference>
<dbReference type="PROSITE" id="PS50975">
    <property type="entry name" value="ATP_GRASP"/>
    <property type="match status" value="1"/>
</dbReference>
<dbReference type="Proteomes" id="UP000419743">
    <property type="component" value="Unassembled WGS sequence"/>
</dbReference>
<reference evidence="3 4" key="1">
    <citation type="submission" date="2019-11" db="EMBL/GenBank/DDBJ databases">
        <authorList>
            <person name="Criscuolo A."/>
        </authorList>
    </citation>
    <scope>NUCLEOTIDE SEQUENCE [LARGE SCALE GENOMIC DNA]</scope>
    <source>
        <strain evidence="3">CIP111667</strain>
    </source>
</reference>
<sequence>MTNRTLCPVLLGTDLGIYAMARSFHEAYGVRSVVISELPRGPINDSAILDNVLIGDGADDDRILAALDTVAAAHPGADRILVVNSDHQLAFVLRHRARLEESYVIPFADAATVEALADKTSMYAVLERLGILAPATMAVTALPRDEPAWRAAAAQLTFPIVMKPFAGAEFEELKFAGRRKVYALDDADTLVRELERIAAAEYGGTMLLQELVPGDDTWNRVVNCYVDSHGDLTMAASGRVLLAMHQPTFIGNSAIIMVDYDAELVESVRTVLAEVGFRGFASVDFKIDPRDGRARLLDINPRLGRSHYYANVGGVSTAQVLVEDLVRGRRVEPQRATAEGIYAYIPTFVLGRYVRDAALLSQARGVLGRRRAVHPLKYRKDRNVKRWAYRLLAQVNQLRALRAYYPRPTDSGF</sequence>
<keyword evidence="1" id="KW-0547">Nucleotide-binding</keyword>
<organism evidence="3 4">
    <name type="scientific">Occultella aeris</name>
    <dbReference type="NCBI Taxonomy" id="2761496"/>
    <lineage>
        <taxon>Bacteria</taxon>
        <taxon>Bacillati</taxon>
        <taxon>Actinomycetota</taxon>
        <taxon>Actinomycetes</taxon>
        <taxon>Micrococcales</taxon>
        <taxon>Ruaniaceae</taxon>
        <taxon>Occultella</taxon>
    </lineage>
</organism>
<dbReference type="Pfam" id="PF02786">
    <property type="entry name" value="CPSase_L_D2"/>
    <property type="match status" value="1"/>
</dbReference>
<protein>
    <submittedName>
        <fullName evidence="3">D-aspartate ligase</fullName>
        <ecNumber evidence="3">6.3.1.12</ecNumber>
    </submittedName>
</protein>
<dbReference type="InterPro" id="IPR005479">
    <property type="entry name" value="CPAse_ATP-bd"/>
</dbReference>
<evidence type="ECO:0000313" key="3">
    <source>
        <dbReference type="EMBL" id="VZO40482.1"/>
    </source>
</evidence>
<dbReference type="GO" id="GO:0005524">
    <property type="term" value="F:ATP binding"/>
    <property type="evidence" value="ECO:0007669"/>
    <property type="project" value="UniProtKB-UniRule"/>
</dbReference>
<dbReference type="GO" id="GO:0034025">
    <property type="term" value="F:D-aspartate ligase activity"/>
    <property type="evidence" value="ECO:0007669"/>
    <property type="project" value="UniProtKB-EC"/>
</dbReference>
<dbReference type="InterPro" id="IPR013815">
    <property type="entry name" value="ATP_grasp_subdomain_1"/>
</dbReference>
<gene>
    <name evidence="3" type="ORF">HALOF300_05186</name>
</gene>
<keyword evidence="1" id="KW-0067">ATP-binding</keyword>
<dbReference type="SUPFAM" id="SSF56059">
    <property type="entry name" value="Glutathione synthetase ATP-binding domain-like"/>
    <property type="match status" value="1"/>
</dbReference>
<dbReference type="RefSeq" id="WP_156743748.1">
    <property type="nucleotide sequence ID" value="NZ_CACRYJ010000071.1"/>
</dbReference>
<dbReference type="Gene3D" id="3.30.470.20">
    <property type="entry name" value="ATP-grasp fold, B domain"/>
    <property type="match status" value="1"/>
</dbReference>
<dbReference type="AlphaFoldDB" id="A0A7M4DSN8"/>
<comment type="caution">
    <text evidence="3">The sequence shown here is derived from an EMBL/GenBank/DDBJ whole genome shotgun (WGS) entry which is preliminary data.</text>
</comment>
<accession>A0A7M4DSN8</accession>
<dbReference type="EC" id="6.3.1.12" evidence="3"/>
<keyword evidence="4" id="KW-1185">Reference proteome</keyword>
<dbReference type="EMBL" id="CACRYJ010000071">
    <property type="protein sequence ID" value="VZO40482.1"/>
    <property type="molecule type" value="Genomic_DNA"/>
</dbReference>
<name>A0A7M4DSN8_9MICO</name>